<evidence type="ECO:0000313" key="3">
    <source>
        <dbReference type="EMBL" id="DAD85589.1"/>
    </source>
</evidence>
<dbReference type="Pfam" id="PF01381">
    <property type="entry name" value="HTH_3"/>
    <property type="match status" value="1"/>
</dbReference>
<proteinExistence type="predicted"/>
<sequence length="103" mass="11429">MARGIAERMAEIISDRKMTQKDLAFLSGVTESAISHYLKGDRIPRGATLIKIAKALDTSTDYLLGQDNTGGLQKEFDDARVILARNASKMSKEQKMELINLLM</sequence>
<dbReference type="EMBL" id="BK014985">
    <property type="protein sequence ID" value="DAD85589.1"/>
    <property type="molecule type" value="Genomic_DNA"/>
</dbReference>
<dbReference type="SMART" id="SM00530">
    <property type="entry name" value="HTH_XRE"/>
    <property type="match status" value="1"/>
</dbReference>
<dbReference type="Gene3D" id="1.10.260.40">
    <property type="entry name" value="lambda repressor-like DNA-binding domains"/>
    <property type="match status" value="1"/>
</dbReference>
<dbReference type="SUPFAM" id="SSF47413">
    <property type="entry name" value="lambda repressor-like DNA-binding domains"/>
    <property type="match status" value="1"/>
</dbReference>
<evidence type="ECO:0000259" key="2">
    <source>
        <dbReference type="PROSITE" id="PS50943"/>
    </source>
</evidence>
<keyword evidence="1" id="KW-0238">DNA-binding</keyword>
<dbReference type="PANTHER" id="PTHR46797:SF24">
    <property type="entry name" value="DNA-BINDING PHAGE PROTEIN"/>
    <property type="match status" value="1"/>
</dbReference>
<dbReference type="GO" id="GO:0003700">
    <property type="term" value="F:DNA-binding transcription factor activity"/>
    <property type="evidence" value="ECO:0007669"/>
    <property type="project" value="TreeGrafter"/>
</dbReference>
<feature type="domain" description="HTH cro/C1-type" evidence="2">
    <location>
        <begin position="9"/>
        <end position="63"/>
    </location>
</feature>
<dbReference type="CDD" id="cd00093">
    <property type="entry name" value="HTH_XRE"/>
    <property type="match status" value="1"/>
</dbReference>
<dbReference type="InterPro" id="IPR050807">
    <property type="entry name" value="TransReg_Diox_bact_type"/>
</dbReference>
<dbReference type="InterPro" id="IPR001387">
    <property type="entry name" value="Cro/C1-type_HTH"/>
</dbReference>
<accession>A0A8S5MTB9</accession>
<dbReference type="InterPro" id="IPR010982">
    <property type="entry name" value="Lambda_DNA-bd_dom_sf"/>
</dbReference>
<dbReference type="PANTHER" id="PTHR46797">
    <property type="entry name" value="HTH-TYPE TRANSCRIPTIONAL REGULATOR"/>
    <property type="match status" value="1"/>
</dbReference>
<name>A0A8S5MTB9_9CAUD</name>
<reference evidence="3" key="1">
    <citation type="journal article" date="2021" name="Proc. Natl. Acad. Sci. U.S.A.">
        <title>A Catalog of Tens of Thousands of Viruses from Human Metagenomes Reveals Hidden Associations with Chronic Diseases.</title>
        <authorList>
            <person name="Tisza M.J."/>
            <person name="Buck C.B."/>
        </authorList>
    </citation>
    <scope>NUCLEOTIDE SEQUENCE</scope>
    <source>
        <strain evidence="3">Ctino4</strain>
    </source>
</reference>
<dbReference type="GO" id="GO:0003677">
    <property type="term" value="F:DNA binding"/>
    <property type="evidence" value="ECO:0007669"/>
    <property type="project" value="UniProtKB-KW"/>
</dbReference>
<evidence type="ECO:0000256" key="1">
    <source>
        <dbReference type="ARBA" id="ARBA00023125"/>
    </source>
</evidence>
<organism evidence="3">
    <name type="scientific">Myoviridae sp. ctino4</name>
    <dbReference type="NCBI Taxonomy" id="2826686"/>
    <lineage>
        <taxon>Viruses</taxon>
        <taxon>Duplodnaviria</taxon>
        <taxon>Heunggongvirae</taxon>
        <taxon>Uroviricota</taxon>
        <taxon>Caudoviricetes</taxon>
    </lineage>
</organism>
<protein>
    <submittedName>
        <fullName evidence="3">Helix-turn-helix domain protein</fullName>
    </submittedName>
</protein>
<dbReference type="PROSITE" id="PS50943">
    <property type="entry name" value="HTH_CROC1"/>
    <property type="match status" value="1"/>
</dbReference>